<dbReference type="NCBIfam" id="TIGR00782">
    <property type="entry name" value="ccoP"/>
    <property type="match status" value="1"/>
</dbReference>
<dbReference type="GO" id="GO:1902600">
    <property type="term" value="P:proton transmembrane transport"/>
    <property type="evidence" value="ECO:0007669"/>
    <property type="project" value="UniProtKB-KW"/>
</dbReference>
<evidence type="ECO:0000256" key="20">
    <source>
        <dbReference type="PIRSR" id="PIRSR000006-1"/>
    </source>
</evidence>
<feature type="transmembrane region" description="Helical" evidence="23">
    <location>
        <begin position="37"/>
        <end position="55"/>
    </location>
</feature>
<evidence type="ECO:0000313" key="26">
    <source>
        <dbReference type="Proteomes" id="UP000199256"/>
    </source>
</evidence>
<dbReference type="EMBL" id="FOAA01000021">
    <property type="protein sequence ID" value="SEL56379.1"/>
    <property type="molecule type" value="Genomic_DNA"/>
</dbReference>
<sequence>MSESGQRPEDASGQEVKTTGHTWDGDLCEYDNPLPRWWLWGFYATVIFSLIYWLLYPAWPVADTFTKGLSRVTFEVDGEERSTHWNSRALLVREMQNSDAAQRQQEFLRVIDDSTLDDVLGNTDKLAFVNSYGQGMFGDFCAACHQTGGAGLMGVYPNLADDNWHWGGEVETIAGTITQGRLGYMPDFRDALDAQQRDAVAAYVLSLAGYEGDAERIARGEEIFQGREGGCYTCHRPDGTGLRSQGAPDLTNDIWSNIDVAGAEDDAARRALISQLVHDGVQREMPAFGDRLSDAEIKVLATYVHQFGGGQ</sequence>
<comment type="subcellular location">
    <subcellularLocation>
        <location evidence="1 19">Cell inner membrane</location>
    </subcellularLocation>
</comment>
<dbReference type="PRINTS" id="PR00605">
    <property type="entry name" value="CYTCHROMECIC"/>
</dbReference>
<keyword evidence="18 19" id="KW-0472">Membrane</keyword>
<evidence type="ECO:0000256" key="19">
    <source>
        <dbReference type="PIRNR" id="PIRNR000006"/>
    </source>
</evidence>
<keyword evidence="17 19" id="KW-0406">Ion transport</keyword>
<reference evidence="26" key="1">
    <citation type="submission" date="2016-10" db="EMBL/GenBank/DDBJ databases">
        <authorList>
            <person name="Varghese N."/>
            <person name="Submissions S."/>
        </authorList>
    </citation>
    <scope>NUCLEOTIDE SEQUENCE [LARGE SCALE GENOMIC DNA]</scope>
    <source>
        <strain evidence="26">DSM 241</strain>
    </source>
</reference>
<dbReference type="Pfam" id="PF13442">
    <property type="entry name" value="Cytochrome_CBB3"/>
    <property type="match status" value="2"/>
</dbReference>
<keyword evidence="10 19" id="KW-0479">Metal-binding</keyword>
<dbReference type="InterPro" id="IPR050597">
    <property type="entry name" value="Cytochrome_c_Oxidase_Subunit"/>
</dbReference>
<dbReference type="GO" id="GO:0006119">
    <property type="term" value="P:oxidative phosphorylation"/>
    <property type="evidence" value="ECO:0007669"/>
    <property type="project" value="UniProtKB-UniPathway"/>
</dbReference>
<dbReference type="SUPFAM" id="SSF46626">
    <property type="entry name" value="Cytochrome c"/>
    <property type="match status" value="2"/>
</dbReference>
<dbReference type="InterPro" id="IPR008168">
    <property type="entry name" value="Cyt_C_IC"/>
</dbReference>
<feature type="binding site" description="axial binding residue" evidence="20">
    <location>
        <position position="185"/>
    </location>
    <ligand>
        <name>heme c</name>
        <dbReference type="ChEBI" id="CHEBI:61717"/>
        <label>2</label>
    </ligand>
    <ligandPart>
        <name>Fe</name>
        <dbReference type="ChEBI" id="CHEBI:18248"/>
    </ligandPart>
</feature>
<accession>A0A1H7R8B2</accession>
<evidence type="ECO:0000256" key="7">
    <source>
        <dbReference type="ARBA" id="ARBA00022617"/>
    </source>
</evidence>
<evidence type="ECO:0000256" key="1">
    <source>
        <dbReference type="ARBA" id="ARBA00004533"/>
    </source>
</evidence>
<evidence type="ECO:0000256" key="5">
    <source>
        <dbReference type="ARBA" id="ARBA00022475"/>
    </source>
</evidence>
<dbReference type="PROSITE" id="PS51007">
    <property type="entry name" value="CYTC"/>
    <property type="match status" value="2"/>
</dbReference>
<dbReference type="AlphaFoldDB" id="A0A1H7R8B2"/>
<evidence type="ECO:0000256" key="12">
    <source>
        <dbReference type="ARBA" id="ARBA00022781"/>
    </source>
</evidence>
<evidence type="ECO:0000259" key="24">
    <source>
        <dbReference type="PROSITE" id="PS51007"/>
    </source>
</evidence>
<feature type="binding site" description="covalent" evidence="21">
    <location>
        <position position="141"/>
    </location>
    <ligand>
        <name>heme c</name>
        <dbReference type="ChEBI" id="CHEBI:61717"/>
        <label>1</label>
    </ligand>
</feature>
<comment type="pathway">
    <text evidence="2 19">Energy metabolism; oxidative phosphorylation.</text>
</comment>
<dbReference type="InterPro" id="IPR036909">
    <property type="entry name" value="Cyt_c-like_dom_sf"/>
</dbReference>
<feature type="binding site" description="covalent" evidence="21">
    <location>
        <position position="231"/>
    </location>
    <ligand>
        <name>heme c</name>
        <dbReference type="ChEBI" id="CHEBI:61717"/>
        <label>2</label>
    </ligand>
</feature>
<evidence type="ECO:0000256" key="4">
    <source>
        <dbReference type="ARBA" id="ARBA00022448"/>
    </source>
</evidence>
<proteinExistence type="inferred from homology"/>
<keyword evidence="11" id="KW-0677">Repeat</keyword>
<dbReference type="GO" id="GO:0005506">
    <property type="term" value="F:iron ion binding"/>
    <property type="evidence" value="ECO:0007669"/>
    <property type="project" value="InterPro"/>
</dbReference>
<keyword evidence="14 23" id="KW-1133">Transmembrane helix</keyword>
<feature type="region of interest" description="Disordered" evidence="22">
    <location>
        <begin position="1"/>
        <end position="20"/>
    </location>
</feature>
<keyword evidence="26" id="KW-1185">Reference proteome</keyword>
<comment type="similarity">
    <text evidence="3 19">Belongs to the CcoP / FixP family.</text>
</comment>
<evidence type="ECO:0000256" key="15">
    <source>
        <dbReference type="ARBA" id="ARBA00023002"/>
    </source>
</evidence>
<keyword evidence="13 19" id="KW-0249">Electron transport</keyword>
<dbReference type="OrthoDB" id="9811281at2"/>
<evidence type="ECO:0000313" key="25">
    <source>
        <dbReference type="EMBL" id="SEL56379.1"/>
    </source>
</evidence>
<dbReference type="PIRSF" id="PIRSF000006">
    <property type="entry name" value="Cbb3-Cox_fixP"/>
    <property type="match status" value="1"/>
</dbReference>
<gene>
    <name evidence="25" type="ORF">SAMN05444515_12116</name>
</gene>
<feature type="binding site" description="covalent" evidence="21">
    <location>
        <position position="234"/>
    </location>
    <ligand>
        <name>heme c</name>
        <dbReference type="ChEBI" id="CHEBI:61717"/>
        <label>2</label>
    </ligand>
</feature>
<dbReference type="UniPathway" id="UPA00705"/>
<evidence type="ECO:0000256" key="11">
    <source>
        <dbReference type="ARBA" id="ARBA00022737"/>
    </source>
</evidence>
<feature type="binding site" description="axial binding residue" evidence="20">
    <location>
        <position position="285"/>
    </location>
    <ligand>
        <name>heme c</name>
        <dbReference type="ChEBI" id="CHEBI:61717"/>
        <label>1</label>
    </ligand>
    <ligandPart>
        <name>Fe</name>
        <dbReference type="ChEBI" id="CHEBI:18248"/>
    </ligandPart>
</feature>
<comment type="subunit">
    <text evidence="19">Component of the cbb3-type cytochrome c oxidase.</text>
</comment>
<dbReference type="STRING" id="1396821.SAMN05444515_12116"/>
<evidence type="ECO:0000256" key="9">
    <source>
        <dbReference type="ARBA" id="ARBA00022692"/>
    </source>
</evidence>
<keyword evidence="7 19" id="KW-0349">Heme</keyword>
<keyword evidence="16 19" id="KW-0408">Iron</keyword>
<feature type="domain" description="Cytochrome c" evidence="24">
    <location>
        <begin position="128"/>
        <end position="208"/>
    </location>
</feature>
<dbReference type="Gene3D" id="6.10.280.130">
    <property type="match status" value="1"/>
</dbReference>
<dbReference type="InterPro" id="IPR009056">
    <property type="entry name" value="Cyt_c-like_dom"/>
</dbReference>
<dbReference type="InterPro" id="IPR004678">
    <property type="entry name" value="Cyt_c_oxidase_cbb3_su3"/>
</dbReference>
<keyword evidence="5 19" id="KW-1003">Cell membrane</keyword>
<dbReference type="InterPro" id="IPR038414">
    <property type="entry name" value="CcoP_N_sf"/>
</dbReference>
<dbReference type="PANTHER" id="PTHR33751">
    <property type="entry name" value="CBB3-TYPE CYTOCHROME C OXIDASE SUBUNIT FIXP"/>
    <property type="match status" value="1"/>
</dbReference>
<dbReference type="GO" id="GO:0016491">
    <property type="term" value="F:oxidoreductase activity"/>
    <property type="evidence" value="ECO:0007669"/>
    <property type="project" value="UniProtKB-KW"/>
</dbReference>
<evidence type="ECO:0000256" key="14">
    <source>
        <dbReference type="ARBA" id="ARBA00022989"/>
    </source>
</evidence>
<evidence type="ECO:0000256" key="17">
    <source>
        <dbReference type="ARBA" id="ARBA00023065"/>
    </source>
</evidence>
<evidence type="ECO:0000256" key="8">
    <source>
        <dbReference type="ARBA" id="ARBA00022660"/>
    </source>
</evidence>
<feature type="compositionally biased region" description="Basic and acidic residues" evidence="22">
    <location>
        <begin position="1"/>
        <end position="10"/>
    </location>
</feature>
<evidence type="ECO:0000256" key="10">
    <source>
        <dbReference type="ARBA" id="ARBA00022723"/>
    </source>
</evidence>
<feature type="binding site" description="axial binding residue" evidence="20">
    <location>
        <position position="145"/>
    </location>
    <ligand>
        <name>heme c</name>
        <dbReference type="ChEBI" id="CHEBI:61717"/>
        <label>1</label>
    </ligand>
    <ligandPart>
        <name>Fe</name>
        <dbReference type="ChEBI" id="CHEBI:18248"/>
    </ligandPart>
</feature>
<dbReference type="GO" id="GO:0020037">
    <property type="term" value="F:heme binding"/>
    <property type="evidence" value="ECO:0007669"/>
    <property type="project" value="InterPro"/>
</dbReference>
<organism evidence="25 26">
    <name type="scientific">Ectothiorhodospira marina</name>
    <dbReference type="NCBI Taxonomy" id="1396821"/>
    <lineage>
        <taxon>Bacteria</taxon>
        <taxon>Pseudomonadati</taxon>
        <taxon>Pseudomonadota</taxon>
        <taxon>Gammaproteobacteria</taxon>
        <taxon>Chromatiales</taxon>
        <taxon>Ectothiorhodospiraceae</taxon>
        <taxon>Ectothiorhodospira</taxon>
    </lineage>
</organism>
<protein>
    <recommendedName>
        <fullName evidence="19">Cbb3-type cytochrome c oxidase subunit</fullName>
    </recommendedName>
</protein>
<dbReference type="Proteomes" id="UP000199256">
    <property type="component" value="Unassembled WGS sequence"/>
</dbReference>
<dbReference type="RefSeq" id="WP_090255476.1">
    <property type="nucleotide sequence ID" value="NZ_FOAA01000021.1"/>
</dbReference>
<name>A0A1H7R8B2_9GAMM</name>
<evidence type="ECO:0000256" key="23">
    <source>
        <dbReference type="SAM" id="Phobius"/>
    </source>
</evidence>
<comment type="cofactor">
    <cofactor evidence="19 21">
        <name>heme c</name>
        <dbReference type="ChEBI" id="CHEBI:61717"/>
    </cofactor>
    <text evidence="19 21">Binds 2 heme C groups per subunit.</text>
</comment>
<evidence type="ECO:0000256" key="18">
    <source>
        <dbReference type="ARBA" id="ARBA00023136"/>
    </source>
</evidence>
<dbReference type="Pfam" id="PF14715">
    <property type="entry name" value="FixP_N"/>
    <property type="match status" value="1"/>
</dbReference>
<dbReference type="GO" id="GO:0009055">
    <property type="term" value="F:electron transfer activity"/>
    <property type="evidence" value="ECO:0007669"/>
    <property type="project" value="InterPro"/>
</dbReference>
<keyword evidence="12 19" id="KW-0375">Hydrogen ion transport</keyword>
<evidence type="ECO:0000256" key="21">
    <source>
        <dbReference type="PIRSR" id="PIRSR000006-2"/>
    </source>
</evidence>
<dbReference type="GO" id="GO:0005886">
    <property type="term" value="C:plasma membrane"/>
    <property type="evidence" value="ECO:0007669"/>
    <property type="project" value="UniProtKB-SubCell"/>
</dbReference>
<dbReference type="PANTHER" id="PTHR33751:SF1">
    <property type="entry name" value="CBB3-TYPE CYTOCHROME C OXIDASE SUBUNIT FIXP"/>
    <property type="match status" value="1"/>
</dbReference>
<keyword evidence="4 19" id="KW-0813">Transport</keyword>
<keyword evidence="15 19" id="KW-0560">Oxidoreductase</keyword>
<evidence type="ECO:0000256" key="2">
    <source>
        <dbReference type="ARBA" id="ARBA00004673"/>
    </source>
</evidence>
<evidence type="ECO:0000256" key="16">
    <source>
        <dbReference type="ARBA" id="ARBA00023004"/>
    </source>
</evidence>
<evidence type="ECO:0000256" key="3">
    <source>
        <dbReference type="ARBA" id="ARBA00006113"/>
    </source>
</evidence>
<evidence type="ECO:0000256" key="6">
    <source>
        <dbReference type="ARBA" id="ARBA00022519"/>
    </source>
</evidence>
<feature type="domain" description="Cytochrome c" evidence="24">
    <location>
        <begin position="215"/>
        <end position="308"/>
    </location>
</feature>
<dbReference type="Gene3D" id="1.10.760.10">
    <property type="entry name" value="Cytochrome c-like domain"/>
    <property type="match status" value="2"/>
</dbReference>
<keyword evidence="8 19" id="KW-0679">Respiratory chain</keyword>
<comment type="function">
    <text evidence="19">C-type cytochrome. Part of the cbb3-type cytochrome c oxidase complex.</text>
</comment>
<feature type="binding site" description="covalent" evidence="21">
    <location>
        <position position="144"/>
    </location>
    <ligand>
        <name>heme c</name>
        <dbReference type="ChEBI" id="CHEBI:61717"/>
        <label>1</label>
    </ligand>
</feature>
<evidence type="ECO:0000256" key="22">
    <source>
        <dbReference type="SAM" id="MobiDB-lite"/>
    </source>
</evidence>
<evidence type="ECO:0000256" key="13">
    <source>
        <dbReference type="ARBA" id="ARBA00022982"/>
    </source>
</evidence>
<keyword evidence="9 23" id="KW-0812">Transmembrane</keyword>
<keyword evidence="6 19" id="KW-0997">Cell inner membrane</keyword>
<dbReference type="InterPro" id="IPR032858">
    <property type="entry name" value="CcoP_N"/>
</dbReference>
<feature type="binding site" description="axial binding residue" evidence="20">
    <location>
        <position position="235"/>
    </location>
    <ligand>
        <name>heme c</name>
        <dbReference type="ChEBI" id="CHEBI:61717"/>
        <label>2</label>
    </ligand>
    <ligandPart>
        <name>Fe</name>
        <dbReference type="ChEBI" id="CHEBI:18248"/>
    </ligandPart>
</feature>